<dbReference type="AlphaFoldDB" id="A0A976FH65"/>
<evidence type="ECO:0000256" key="1">
    <source>
        <dbReference type="SAM" id="MobiDB-lite"/>
    </source>
</evidence>
<accession>A0A976FH65</accession>
<dbReference type="EMBL" id="SHOA02000017">
    <property type="protein sequence ID" value="TDH66501.1"/>
    <property type="molecule type" value="Genomic_DNA"/>
</dbReference>
<name>A0A976FH65_BRELC</name>
<sequence length="63" mass="6644">MMVIVPLWGARTSTLTLSVSNTTTTSSSATASPGCFNPFYDSSSEIKSPMEGTRTSAREPGKL</sequence>
<gene>
    <name evidence="2" type="ORF">CCR75_009421</name>
</gene>
<feature type="region of interest" description="Disordered" evidence="1">
    <location>
        <begin position="41"/>
        <end position="63"/>
    </location>
</feature>
<comment type="caution">
    <text evidence="2">The sequence shown here is derived from an EMBL/GenBank/DDBJ whole genome shotgun (WGS) entry which is preliminary data.</text>
</comment>
<evidence type="ECO:0000313" key="3">
    <source>
        <dbReference type="Proteomes" id="UP000294530"/>
    </source>
</evidence>
<dbReference type="RefSeq" id="XP_067816000.1">
    <property type="nucleotide sequence ID" value="XM_067967460.1"/>
</dbReference>
<proteinExistence type="predicted"/>
<protein>
    <submittedName>
        <fullName evidence="2">Uncharacterized protein</fullName>
    </submittedName>
</protein>
<evidence type="ECO:0000313" key="2">
    <source>
        <dbReference type="EMBL" id="TDH66501.1"/>
    </source>
</evidence>
<keyword evidence="3" id="KW-1185">Reference proteome</keyword>
<reference evidence="2 3" key="1">
    <citation type="journal article" date="2021" name="Genome Biol.">
        <title>AFLAP: assembly-free linkage analysis pipeline using k-mers from genome sequencing data.</title>
        <authorList>
            <person name="Fletcher K."/>
            <person name="Zhang L."/>
            <person name="Gil J."/>
            <person name="Han R."/>
            <person name="Cavanaugh K."/>
            <person name="Michelmore R."/>
        </authorList>
    </citation>
    <scope>NUCLEOTIDE SEQUENCE [LARGE SCALE GENOMIC DNA]</scope>
    <source>
        <strain evidence="2 3">SF5</strain>
    </source>
</reference>
<organism evidence="2 3">
    <name type="scientific">Bremia lactucae</name>
    <name type="common">Lettuce downy mildew</name>
    <dbReference type="NCBI Taxonomy" id="4779"/>
    <lineage>
        <taxon>Eukaryota</taxon>
        <taxon>Sar</taxon>
        <taxon>Stramenopiles</taxon>
        <taxon>Oomycota</taxon>
        <taxon>Peronosporomycetes</taxon>
        <taxon>Peronosporales</taxon>
        <taxon>Peronosporaceae</taxon>
        <taxon>Bremia</taxon>
    </lineage>
</organism>
<dbReference type="KEGG" id="blac:94353131"/>
<dbReference type="GeneID" id="94353131"/>
<dbReference type="Proteomes" id="UP000294530">
    <property type="component" value="Unassembled WGS sequence"/>
</dbReference>